<evidence type="ECO:0000313" key="7">
    <source>
        <dbReference type="EMBL" id="MCA5005461.1"/>
    </source>
</evidence>
<evidence type="ECO:0000259" key="6">
    <source>
        <dbReference type="PROSITE" id="PS51007"/>
    </source>
</evidence>
<dbReference type="Pfam" id="PF13442">
    <property type="entry name" value="Cytochrome_CBB3"/>
    <property type="match status" value="1"/>
</dbReference>
<keyword evidence="5" id="KW-0732">Signal</keyword>
<feature type="domain" description="Cytochrome c" evidence="6">
    <location>
        <begin position="399"/>
        <end position="487"/>
    </location>
</feature>
<accession>A0ABS7Z5I8</accession>
<evidence type="ECO:0000256" key="5">
    <source>
        <dbReference type="SAM" id="SignalP"/>
    </source>
</evidence>
<gene>
    <name evidence="7" type="ORF">IPZ78_09880</name>
</gene>
<dbReference type="PROSITE" id="PS51257">
    <property type="entry name" value="PROKAR_LIPOPROTEIN"/>
    <property type="match status" value="1"/>
</dbReference>
<dbReference type="RefSeq" id="WP_225553214.1">
    <property type="nucleotide sequence ID" value="NZ_JADEYP010000016.1"/>
</dbReference>
<protein>
    <submittedName>
        <fullName evidence="7">PQQ-dependent sugar dehydrogenase</fullName>
    </submittedName>
</protein>
<dbReference type="InterPro" id="IPR011041">
    <property type="entry name" value="Quinoprot_gluc/sorb_DH_b-prop"/>
</dbReference>
<comment type="caution">
    <text evidence="7">The sequence shown here is derived from an EMBL/GenBank/DDBJ whole genome shotgun (WGS) entry which is preliminary data.</text>
</comment>
<proteinExistence type="predicted"/>
<keyword evidence="1 4" id="KW-0349">Heme</keyword>
<keyword evidence="8" id="KW-1185">Reference proteome</keyword>
<feature type="chain" id="PRO_5045404264" evidence="5">
    <location>
        <begin position="22"/>
        <end position="509"/>
    </location>
</feature>
<evidence type="ECO:0000256" key="4">
    <source>
        <dbReference type="PROSITE-ProRule" id="PRU00433"/>
    </source>
</evidence>
<dbReference type="InterPro" id="IPR012938">
    <property type="entry name" value="Glc/Sorbosone_DH"/>
</dbReference>
<organism evidence="7 8">
    <name type="scientific">Sphingobacterium bovistauri</name>
    <dbReference type="NCBI Taxonomy" id="2781959"/>
    <lineage>
        <taxon>Bacteria</taxon>
        <taxon>Pseudomonadati</taxon>
        <taxon>Bacteroidota</taxon>
        <taxon>Sphingobacteriia</taxon>
        <taxon>Sphingobacteriales</taxon>
        <taxon>Sphingobacteriaceae</taxon>
        <taxon>Sphingobacterium</taxon>
    </lineage>
</organism>
<feature type="signal peptide" evidence="5">
    <location>
        <begin position="1"/>
        <end position="21"/>
    </location>
</feature>
<sequence>MRRSRLYIVIVGLLVSAIACDGAKNQDFIDYIKIGEDSYLGVSKVQEGLEVPWDIQFNESTNSIFVAEIKGGISEIDLNTNAINKVYNVPNVFHRRTAGLLGMALHPDFDQKPFIYVCYTIKEGDSVYAELTKLEYKDKKIISNKPLLKIEGANGHNGSRLIFDSKGYLYWATGDAHSLTHAQDSTTLNGKVLRMTDDGQIPPDNPISNSYVYAWGFRNIQGMTITSKGNLMTSEHGDAIEDEINWVRPLNNYGWIDIEGYHDTEKEKLIVSKSPRTEPIKAWTPVIAPAGLKYYGHSVIPEWNNSLLLVSLKNQSLRVLKLDQSQTKINGEQVFLKDYYGRIRAVTTDSKGNIYIATSNKDWNPQKGFPLVGDDKILKIEKVNFTPQSYLNEYVEDIAQVKDGKTLYNMYCASCHKEDGKGISGTFPPLIKTETVGNKEKLIHTILYGLTGEIEVSGVKYDQAMPSFQFLSDIDIAKITSYVRSSFGNSQSAIGETEVMINRKNTTKN</sequence>
<name>A0ABS7Z5I8_9SPHI</name>
<dbReference type="PANTHER" id="PTHR19328">
    <property type="entry name" value="HEDGEHOG-INTERACTING PROTEIN"/>
    <property type="match status" value="1"/>
</dbReference>
<evidence type="ECO:0000256" key="1">
    <source>
        <dbReference type="ARBA" id="ARBA00022617"/>
    </source>
</evidence>
<evidence type="ECO:0000256" key="2">
    <source>
        <dbReference type="ARBA" id="ARBA00022723"/>
    </source>
</evidence>
<evidence type="ECO:0000256" key="3">
    <source>
        <dbReference type="ARBA" id="ARBA00023004"/>
    </source>
</evidence>
<dbReference type="SUPFAM" id="SSF46626">
    <property type="entry name" value="Cytochrome c"/>
    <property type="match status" value="1"/>
</dbReference>
<evidence type="ECO:0000313" key="8">
    <source>
        <dbReference type="Proteomes" id="UP001165302"/>
    </source>
</evidence>
<keyword evidence="3 4" id="KW-0408">Iron</keyword>
<keyword evidence="2 4" id="KW-0479">Metal-binding</keyword>
<reference evidence="7" key="1">
    <citation type="submission" date="2020-10" db="EMBL/GenBank/DDBJ databases">
        <authorList>
            <person name="Lu T."/>
            <person name="Wang Q."/>
            <person name="Han X."/>
        </authorList>
    </citation>
    <scope>NUCLEOTIDE SEQUENCE</scope>
    <source>
        <strain evidence="7">WQ 366</strain>
    </source>
</reference>
<dbReference type="Proteomes" id="UP001165302">
    <property type="component" value="Unassembled WGS sequence"/>
</dbReference>
<dbReference type="InterPro" id="IPR011042">
    <property type="entry name" value="6-blade_b-propeller_TolB-like"/>
</dbReference>
<dbReference type="InterPro" id="IPR036909">
    <property type="entry name" value="Cyt_c-like_dom_sf"/>
</dbReference>
<dbReference type="Gene3D" id="1.10.760.10">
    <property type="entry name" value="Cytochrome c-like domain"/>
    <property type="match status" value="1"/>
</dbReference>
<dbReference type="SUPFAM" id="SSF50952">
    <property type="entry name" value="Soluble quinoprotein glucose dehydrogenase"/>
    <property type="match status" value="1"/>
</dbReference>
<dbReference type="InterPro" id="IPR009056">
    <property type="entry name" value="Cyt_c-like_dom"/>
</dbReference>
<dbReference type="PROSITE" id="PS51007">
    <property type="entry name" value="CYTC"/>
    <property type="match status" value="1"/>
</dbReference>
<dbReference type="Gene3D" id="2.120.10.30">
    <property type="entry name" value="TolB, C-terminal domain"/>
    <property type="match status" value="1"/>
</dbReference>
<dbReference type="EMBL" id="JADEYP010000016">
    <property type="protein sequence ID" value="MCA5005461.1"/>
    <property type="molecule type" value="Genomic_DNA"/>
</dbReference>
<dbReference type="PANTHER" id="PTHR19328:SF13">
    <property type="entry name" value="HIPL1 PROTEIN"/>
    <property type="match status" value="1"/>
</dbReference>
<dbReference type="Pfam" id="PF07995">
    <property type="entry name" value="GSDH"/>
    <property type="match status" value="1"/>
</dbReference>